<dbReference type="EC" id="2.5.1.16" evidence="5"/>
<dbReference type="GO" id="GO:0005829">
    <property type="term" value="C:cytosol"/>
    <property type="evidence" value="ECO:0007669"/>
    <property type="project" value="TreeGrafter"/>
</dbReference>
<feature type="transmembrane region" description="Helical" evidence="5">
    <location>
        <begin position="69"/>
        <end position="91"/>
    </location>
</feature>
<feature type="binding site" evidence="5">
    <location>
        <position position="326"/>
    </location>
    <ligand>
        <name>S-methyl-5'-thioadenosine</name>
        <dbReference type="ChEBI" id="CHEBI:17509"/>
    </ligand>
</feature>
<evidence type="ECO:0000256" key="2">
    <source>
        <dbReference type="ARBA" id="ARBA00022679"/>
    </source>
</evidence>
<keyword evidence="2 5" id="KW-0808">Transferase</keyword>
<feature type="transmembrane region" description="Helical" evidence="5">
    <location>
        <begin position="636"/>
        <end position="657"/>
    </location>
</feature>
<feature type="transmembrane region" description="Helical" evidence="5">
    <location>
        <begin position="738"/>
        <end position="762"/>
    </location>
</feature>
<dbReference type="SUPFAM" id="SSF53335">
    <property type="entry name" value="S-adenosyl-L-methionine-dependent methyltransferases"/>
    <property type="match status" value="1"/>
</dbReference>
<reference evidence="8 9" key="1">
    <citation type="submission" date="2019-07" db="EMBL/GenBank/DDBJ databases">
        <title>Genome sequencing of 100 strains of the haloalkaliphilic chemolithoautotrophic sulfur-oxidizing bacterium Thioalkalivibrio.</title>
        <authorList>
            <person name="Muyzer G."/>
        </authorList>
    </citation>
    <scope>NUCLEOTIDE SEQUENCE [LARGE SCALE GENOMIC DNA]</scope>
    <source>
        <strain evidence="8 9">ASO4-4</strain>
    </source>
</reference>
<feature type="transmembrane region" description="Helical" evidence="5">
    <location>
        <begin position="38"/>
        <end position="57"/>
    </location>
</feature>
<proteinExistence type="inferred from homology"/>
<keyword evidence="5" id="KW-1003">Cell membrane</keyword>
<keyword evidence="4 5" id="KW-0620">Polyamine biosynthesis</keyword>
<organism evidence="8 9">
    <name type="scientific">Desulfobotulus alkaliphilus</name>
    <dbReference type="NCBI Taxonomy" id="622671"/>
    <lineage>
        <taxon>Bacteria</taxon>
        <taxon>Pseudomonadati</taxon>
        <taxon>Thermodesulfobacteriota</taxon>
        <taxon>Desulfobacteria</taxon>
        <taxon>Desulfobacterales</taxon>
        <taxon>Desulfobacteraceae</taxon>
        <taxon>Desulfobotulus</taxon>
    </lineage>
</organism>
<dbReference type="HAMAP" id="MF_00198">
    <property type="entry name" value="Spermidine_synth"/>
    <property type="match status" value="1"/>
</dbReference>
<comment type="caution">
    <text evidence="5 6">Lacks conserved residue(s) required for the propagation of feature annotation.</text>
</comment>
<comment type="pathway">
    <text evidence="5">Amine and polyamine biosynthesis; spermidine biosynthesis; spermidine from putrescine: step 1/1.</text>
</comment>
<dbReference type="InterPro" id="IPR001045">
    <property type="entry name" value="Spermi_synthase"/>
</dbReference>
<comment type="subcellular location">
    <subcellularLocation>
        <location evidence="5">Cell membrane</location>
        <topology evidence="5">Multi-pass membrane protein</topology>
    </subcellularLocation>
</comment>
<dbReference type="PROSITE" id="PS51006">
    <property type="entry name" value="PABS_2"/>
    <property type="match status" value="1"/>
</dbReference>
<dbReference type="Gene3D" id="3.40.50.150">
    <property type="entry name" value="Vaccinia Virus protein VP39"/>
    <property type="match status" value="1"/>
</dbReference>
<evidence type="ECO:0000313" key="8">
    <source>
        <dbReference type="EMBL" id="TWI74018.1"/>
    </source>
</evidence>
<dbReference type="PANTHER" id="PTHR11558">
    <property type="entry name" value="SPERMIDINE/SPERMINE SYNTHASE"/>
    <property type="match status" value="1"/>
</dbReference>
<dbReference type="EMBL" id="VLLC01000007">
    <property type="protein sequence ID" value="TWI74018.1"/>
    <property type="molecule type" value="Genomic_DNA"/>
</dbReference>
<feature type="transmembrane region" description="Helical" evidence="5">
    <location>
        <begin position="174"/>
        <end position="194"/>
    </location>
</feature>
<dbReference type="GO" id="GO:0008295">
    <property type="term" value="P:spermidine biosynthetic process"/>
    <property type="evidence" value="ECO:0007669"/>
    <property type="project" value="UniProtKB-UniRule"/>
</dbReference>
<feature type="transmembrane region" description="Helical" evidence="5">
    <location>
        <begin position="602"/>
        <end position="624"/>
    </location>
</feature>
<dbReference type="CDD" id="cd02440">
    <property type="entry name" value="AdoMet_MTases"/>
    <property type="match status" value="1"/>
</dbReference>
<dbReference type="PANTHER" id="PTHR11558:SF11">
    <property type="entry name" value="SPERMIDINE SYNTHASE"/>
    <property type="match status" value="1"/>
</dbReference>
<dbReference type="InterPro" id="IPR029063">
    <property type="entry name" value="SAM-dependent_MTases_sf"/>
</dbReference>
<feature type="binding site" evidence="5">
    <location>
        <begin position="358"/>
        <end position="359"/>
    </location>
    <ligand>
        <name>S-methyl-5'-thioadenosine</name>
        <dbReference type="ChEBI" id="CHEBI:17509"/>
    </ligand>
</feature>
<evidence type="ECO:0000256" key="4">
    <source>
        <dbReference type="ARBA" id="ARBA00023115"/>
    </source>
</evidence>
<comment type="similarity">
    <text evidence="1 5">Belongs to the spermidine/spermine synthase family.</text>
</comment>
<evidence type="ECO:0000256" key="6">
    <source>
        <dbReference type="PROSITE-ProRule" id="PRU00354"/>
    </source>
</evidence>
<dbReference type="GO" id="GO:0004766">
    <property type="term" value="F:spermidine synthase activity"/>
    <property type="evidence" value="ECO:0007669"/>
    <property type="project" value="UniProtKB-UniRule"/>
</dbReference>
<feature type="transmembrane region" description="Helical" evidence="5">
    <location>
        <begin position="669"/>
        <end position="690"/>
    </location>
</feature>
<evidence type="ECO:0000256" key="3">
    <source>
        <dbReference type="ARBA" id="ARBA00023066"/>
    </source>
</evidence>
<keyword evidence="5" id="KW-0812">Transmembrane</keyword>
<feature type="domain" description="PABS" evidence="7">
    <location>
        <begin position="216"/>
        <end position="455"/>
    </location>
</feature>
<keyword evidence="9" id="KW-1185">Reference proteome</keyword>
<evidence type="ECO:0000313" key="9">
    <source>
        <dbReference type="Proteomes" id="UP000318307"/>
    </source>
</evidence>
<keyword evidence="5" id="KW-0472">Membrane</keyword>
<dbReference type="RefSeq" id="WP_144683528.1">
    <property type="nucleotide sequence ID" value="NZ_VLLC01000007.1"/>
</dbReference>
<comment type="function">
    <text evidence="5">Catalyzes the irreversible transfer of a propylamine group from the amino donor S-adenosylmethioninamine (decarboxy-AdoMet) to putrescine (1,4-diaminobutane) to yield spermidine.</text>
</comment>
<dbReference type="Proteomes" id="UP000318307">
    <property type="component" value="Unassembled WGS sequence"/>
</dbReference>
<dbReference type="NCBIfam" id="NF037959">
    <property type="entry name" value="MFS_SpdSyn"/>
    <property type="match status" value="1"/>
</dbReference>
<dbReference type="GO" id="GO:0005886">
    <property type="term" value="C:plasma membrane"/>
    <property type="evidence" value="ECO:0007669"/>
    <property type="project" value="UniProtKB-SubCell"/>
</dbReference>
<gene>
    <name evidence="5" type="primary">speE</name>
    <name evidence="8" type="ORF">LZ24_01248</name>
</gene>
<feature type="transmembrane region" description="Helical" evidence="5">
    <location>
        <begin position="572"/>
        <end position="596"/>
    </location>
</feature>
<comment type="caution">
    <text evidence="8">The sequence shown here is derived from an EMBL/GenBank/DDBJ whole genome shotgun (WGS) entry which is preliminary data.</text>
</comment>
<dbReference type="InterPro" id="IPR030374">
    <property type="entry name" value="PABS"/>
</dbReference>
<accession>A0A562RYP7</accession>
<keyword evidence="5" id="KW-1133">Transmembrane helix</keyword>
<evidence type="ECO:0000256" key="5">
    <source>
        <dbReference type="HAMAP-Rule" id="MF_00198"/>
    </source>
</evidence>
<name>A0A562RYP7_9BACT</name>
<feature type="transmembrane region" description="Helical" evidence="5">
    <location>
        <begin position="103"/>
        <end position="127"/>
    </location>
</feature>
<feature type="transmembrane region" description="Helical" evidence="5">
    <location>
        <begin position="545"/>
        <end position="565"/>
    </location>
</feature>
<feature type="transmembrane region" description="Helical" evidence="5">
    <location>
        <begin position="711"/>
        <end position="732"/>
    </location>
</feature>
<dbReference type="OrthoDB" id="225091at2"/>
<comment type="caution">
    <text evidence="5">Lacks the conserved Asp active site.</text>
</comment>
<sequence length="767" mass="85285">MKHLIYCAVLLMGFSGITAEILLIRELLSVFSGNELSIAMVLANWLLFEAAGCLLAGRKGAEAGKTIQTFVLLTFLFCSALLVTIPLTGMLKSIMGIAIGESMGLYAMFMASFFLLMPAGMLHGALFTQSCRLLSHFHDERKNLGGRVYGLEILGTIAGGLVCTWLLIPWGHTLRAVSLIFLFNMVLCLALVFLWYKKDPLCRRTAFWVTPVFFCLIWLISGGQIQRIHDVSLQAQWQPHRLEICRNSPYGSLCVLENRGQYLFFQDGAPILITPIPDIPFVEKLAHLPLLAHPSPSRVMILGGGAGGLITEILKHPVVTAIDYTELDPMLFELLEIFTTPLTRAELQRPEVRVHASDGRLFLASSTTLYDLIFSGVPEPGTLQTNRYFTKEFFTLARNRLEPGGILVLTLPGSMGYQNRELRDLGSSIFHTLGEAFPFIRVFPGDGKKIFLASASPDILKLDAEKALEVLDKRGMGAMQALPWHMEQPLHEGWKNWFEHFIKDASTAINEDFRPLGMFYSIGYWNSLYAPAFGVFYGKLEHIRMGGLILLLFPLLLASGLYMALSRRKMYAFIPLAVFSTGTCAMLFTLILIFAFQSIYGYIFSWIGLMVAFFMAGSALAVPLAEKWMTSASQTFSLFFKTEVAVAGLLCLLPFFIEGVQFLVNQGGIAHLASWLFLLLALLCGFTTGIQFPLANRLYLEEKNDESRTAALFYGADLMGGWLGGMVGGVLLLPVLGLYATCMVMFAVKLGLFLTAVFLKFFHISWR</sequence>
<dbReference type="UniPathway" id="UPA00248">
    <property type="reaction ID" value="UER00314"/>
</dbReference>
<evidence type="ECO:0000256" key="1">
    <source>
        <dbReference type="ARBA" id="ARBA00007867"/>
    </source>
</evidence>
<feature type="transmembrane region" description="Helical" evidence="5">
    <location>
        <begin position="148"/>
        <end position="168"/>
    </location>
</feature>
<keyword evidence="3 5" id="KW-0745">Spermidine biosynthesis</keyword>
<comment type="catalytic activity">
    <reaction evidence="5">
        <text>S-adenosyl 3-(methylsulfanyl)propylamine + putrescine = S-methyl-5'-thioadenosine + spermidine + H(+)</text>
        <dbReference type="Rhea" id="RHEA:12721"/>
        <dbReference type="ChEBI" id="CHEBI:15378"/>
        <dbReference type="ChEBI" id="CHEBI:17509"/>
        <dbReference type="ChEBI" id="CHEBI:57443"/>
        <dbReference type="ChEBI" id="CHEBI:57834"/>
        <dbReference type="ChEBI" id="CHEBI:326268"/>
        <dbReference type="EC" id="2.5.1.16"/>
    </reaction>
</comment>
<evidence type="ECO:0000259" key="7">
    <source>
        <dbReference type="PROSITE" id="PS51006"/>
    </source>
</evidence>
<dbReference type="Pfam" id="PF01564">
    <property type="entry name" value="Spermine_synth"/>
    <property type="match status" value="1"/>
</dbReference>
<comment type="subunit">
    <text evidence="5">Homodimer or homotetramer.</text>
</comment>
<dbReference type="AlphaFoldDB" id="A0A562RYP7"/>
<protein>
    <recommendedName>
        <fullName evidence="5">Polyamine aminopropyltransferase</fullName>
    </recommendedName>
    <alternativeName>
        <fullName evidence="5">Putrescine aminopropyltransferase</fullName>
        <shortName evidence="5">PAPT</shortName>
    </alternativeName>
    <alternativeName>
        <fullName evidence="5">Spermidine synthase</fullName>
        <shortName evidence="5">SPDS</shortName>
        <shortName evidence="5">SPDSY</shortName>
        <ecNumber evidence="5">2.5.1.16</ecNumber>
    </alternativeName>
</protein>